<evidence type="ECO:0000313" key="3">
    <source>
        <dbReference type="Proteomes" id="UP000482960"/>
    </source>
</evidence>
<dbReference type="EMBL" id="BLPG01000001">
    <property type="protein sequence ID" value="GFJ86788.1"/>
    <property type="molecule type" value="Genomic_DNA"/>
</dbReference>
<organism evidence="2 3">
    <name type="scientific">Phytohabitans rumicis</name>
    <dbReference type="NCBI Taxonomy" id="1076125"/>
    <lineage>
        <taxon>Bacteria</taxon>
        <taxon>Bacillati</taxon>
        <taxon>Actinomycetota</taxon>
        <taxon>Actinomycetes</taxon>
        <taxon>Micromonosporales</taxon>
        <taxon>Micromonosporaceae</taxon>
    </lineage>
</organism>
<gene>
    <name evidence="2" type="ORF">Prum_004300</name>
</gene>
<proteinExistence type="predicted"/>
<feature type="region of interest" description="Disordered" evidence="1">
    <location>
        <begin position="61"/>
        <end position="82"/>
    </location>
</feature>
<evidence type="ECO:0000256" key="1">
    <source>
        <dbReference type="SAM" id="MobiDB-lite"/>
    </source>
</evidence>
<dbReference type="AlphaFoldDB" id="A0A6V8KVN4"/>
<dbReference type="Proteomes" id="UP000482960">
    <property type="component" value="Unassembled WGS sequence"/>
</dbReference>
<keyword evidence="3" id="KW-1185">Reference proteome</keyword>
<dbReference type="RefSeq" id="WP_218576951.1">
    <property type="nucleotide sequence ID" value="NZ_BAABJB010000025.1"/>
</dbReference>
<protein>
    <submittedName>
        <fullName evidence="2">Uncharacterized protein</fullName>
    </submittedName>
</protein>
<accession>A0A6V8KVN4</accession>
<sequence>MAGLRAGRVWVDHGQLVDGIDVRLTAATGHRGATLGGRLRVRRGQRLTLQVTVTTSARPNYHGELPARVPRRPARAAAARAW</sequence>
<reference evidence="2 3" key="1">
    <citation type="submission" date="2020-03" db="EMBL/GenBank/DDBJ databases">
        <title>Whole genome shotgun sequence of Phytohabitans rumicis NBRC 108638.</title>
        <authorList>
            <person name="Komaki H."/>
            <person name="Tamura T."/>
        </authorList>
    </citation>
    <scope>NUCLEOTIDE SEQUENCE [LARGE SCALE GENOMIC DNA]</scope>
    <source>
        <strain evidence="2 3">NBRC 108638</strain>
    </source>
</reference>
<evidence type="ECO:0000313" key="2">
    <source>
        <dbReference type="EMBL" id="GFJ86788.1"/>
    </source>
</evidence>
<reference evidence="2 3" key="2">
    <citation type="submission" date="2020-03" db="EMBL/GenBank/DDBJ databases">
        <authorList>
            <person name="Ichikawa N."/>
            <person name="Kimura A."/>
            <person name="Kitahashi Y."/>
            <person name="Uohara A."/>
        </authorList>
    </citation>
    <scope>NUCLEOTIDE SEQUENCE [LARGE SCALE GENOMIC DNA]</scope>
    <source>
        <strain evidence="2 3">NBRC 108638</strain>
    </source>
</reference>
<name>A0A6V8KVN4_9ACTN</name>
<comment type="caution">
    <text evidence="2">The sequence shown here is derived from an EMBL/GenBank/DDBJ whole genome shotgun (WGS) entry which is preliminary data.</text>
</comment>